<reference evidence="3 4" key="1">
    <citation type="submission" date="2016-09" db="EMBL/GenBank/DDBJ databases">
        <title>Metabolic pathway, cell adaptation mechanisms and a novel monoxygenase revealed through proteogenomic-transcription analysis of a Sphingomonas haloaromaticamans strain degrading the fungicide ortho-phenylphenol.</title>
        <authorList>
            <person name="Perruchon C."/>
            <person name="Papadopoulou E.S."/>
            <person name="Rousidou C."/>
            <person name="Vasileiadis S."/>
            <person name="Tanou G."/>
            <person name="Amoutzias G."/>
            <person name="Molassiotis A."/>
            <person name="Karpouzas D.G."/>
        </authorList>
    </citation>
    <scope>NUCLEOTIDE SEQUENCE [LARGE SCALE GENOMIC DNA]</scope>
    <source>
        <strain evidence="3 4">P3</strain>
    </source>
</reference>
<dbReference type="EMBL" id="MIPT01000001">
    <property type="protein sequence ID" value="OHT18342.1"/>
    <property type="molecule type" value="Genomic_DNA"/>
</dbReference>
<organism evidence="3 4">
    <name type="scientific">Edaphosphingomonas haloaromaticamans</name>
    <dbReference type="NCBI Taxonomy" id="653954"/>
    <lineage>
        <taxon>Bacteria</taxon>
        <taxon>Pseudomonadati</taxon>
        <taxon>Pseudomonadota</taxon>
        <taxon>Alphaproteobacteria</taxon>
        <taxon>Sphingomonadales</taxon>
        <taxon>Rhizorhabdaceae</taxon>
        <taxon>Edaphosphingomonas</taxon>
    </lineage>
</organism>
<accession>A0A1S1H947</accession>
<dbReference type="NCBIfam" id="NF035944">
    <property type="entry name" value="PEPxxWA-CTERM"/>
    <property type="match status" value="1"/>
</dbReference>
<dbReference type="RefSeq" id="WP_170112601.1">
    <property type="nucleotide sequence ID" value="NZ_MIPT01000001.1"/>
</dbReference>
<dbReference type="Proteomes" id="UP000179467">
    <property type="component" value="Unassembled WGS sequence"/>
</dbReference>
<keyword evidence="1" id="KW-0732">Signal</keyword>
<evidence type="ECO:0000313" key="3">
    <source>
        <dbReference type="EMBL" id="OHT18342.1"/>
    </source>
</evidence>
<dbReference type="NCBIfam" id="TIGR02595">
    <property type="entry name" value="PEP_CTERM"/>
    <property type="match status" value="1"/>
</dbReference>
<feature type="chain" id="PRO_5013294880" description="Ice-binding protein C-terminal domain-containing protein" evidence="1">
    <location>
        <begin position="22"/>
        <end position="221"/>
    </location>
</feature>
<comment type="caution">
    <text evidence="3">The sequence shown here is derived from an EMBL/GenBank/DDBJ whole genome shotgun (WGS) entry which is preliminary data.</text>
</comment>
<name>A0A1S1H947_9SPHN</name>
<gene>
    <name evidence="3" type="ORF">BHE75_00313</name>
</gene>
<proteinExistence type="predicted"/>
<protein>
    <recommendedName>
        <fullName evidence="2">Ice-binding protein C-terminal domain-containing protein</fullName>
    </recommendedName>
</protein>
<keyword evidence="4" id="KW-1185">Reference proteome</keyword>
<feature type="signal peptide" evidence="1">
    <location>
        <begin position="1"/>
        <end position="21"/>
    </location>
</feature>
<evidence type="ECO:0000259" key="2">
    <source>
        <dbReference type="Pfam" id="PF07589"/>
    </source>
</evidence>
<dbReference type="AlphaFoldDB" id="A0A1S1H947"/>
<evidence type="ECO:0000313" key="4">
    <source>
        <dbReference type="Proteomes" id="UP000179467"/>
    </source>
</evidence>
<feature type="domain" description="Ice-binding protein C-terminal" evidence="2">
    <location>
        <begin position="190"/>
        <end position="215"/>
    </location>
</feature>
<dbReference type="InterPro" id="IPR013424">
    <property type="entry name" value="Ice-binding_C"/>
</dbReference>
<dbReference type="Pfam" id="PF07589">
    <property type="entry name" value="PEP-CTERM"/>
    <property type="match status" value="1"/>
</dbReference>
<sequence>MLKKALLTLAACTAVALPAHAAIVVSSVPGSDPYAGPAPTYNFDSPTAAWDGSVFFDSLSGHRAQPFGSTGGYASVGADPDGGVSPGTLDVTGPNAILSLSFIWGSIDDYNQVEFQDALGNVLATFTGGSDGIAPADGNQTSADSNRLVTFTITGDDRTNLAKLVFTSGGQNAFEFDNVFIERLLPQNNPVPEPATWAMMIAGFGLIGASMRIRRTRVFFA</sequence>
<evidence type="ECO:0000256" key="1">
    <source>
        <dbReference type="SAM" id="SignalP"/>
    </source>
</evidence>